<comment type="similarity">
    <text evidence="1">Belongs to the SRR1 family.</text>
</comment>
<evidence type="ECO:0000313" key="3">
    <source>
        <dbReference type="EMBL" id="QRW27395.1"/>
    </source>
</evidence>
<dbReference type="GeneID" id="67024272"/>
<sequence length="324" mass="36218">MTIHGKRGQQLKNRILLYPWFSADAQDHCPGSPHYITRKSGTSFAPVIYFIYSKRKFLEHMTDPNQFHYVHRAGRSKKRRGKNASGSISLSDLLRSTREGLVSSGWWDNYRAEVVPVIAQTRRLVLDRQHPDVEQTGPDIREVGLRSLCLGLGSPIKSAESRAQLCVLLDLCAELAITGTDRELFDPAFEEEDILALRGLGLGKGAHVIDTPTLVYMPHCGIGLYERFLRANWSGEGMNRIILVANDMAAYTERPMRILEAKTPCVARIAPRLRSLPFPTSSKFPGAFNNTALQVLDDKNGGHTWTLAGLPEYSDEDGEEGEVR</sequence>
<evidence type="ECO:0000259" key="2">
    <source>
        <dbReference type="Pfam" id="PF07985"/>
    </source>
</evidence>
<dbReference type="Pfam" id="PF07985">
    <property type="entry name" value="SRR1"/>
    <property type="match status" value="1"/>
</dbReference>
<dbReference type="EMBL" id="CP059673">
    <property type="protein sequence ID" value="QRW27395.1"/>
    <property type="molecule type" value="Genomic_DNA"/>
</dbReference>
<organism evidence="3 4">
    <name type="scientific">Rhizoctonia solani</name>
    <dbReference type="NCBI Taxonomy" id="456999"/>
    <lineage>
        <taxon>Eukaryota</taxon>
        <taxon>Fungi</taxon>
        <taxon>Dikarya</taxon>
        <taxon>Basidiomycota</taxon>
        <taxon>Agaricomycotina</taxon>
        <taxon>Agaricomycetes</taxon>
        <taxon>Cantharellales</taxon>
        <taxon>Ceratobasidiaceae</taxon>
        <taxon>Rhizoctonia</taxon>
    </lineage>
</organism>
<reference evidence="3" key="1">
    <citation type="submission" date="2020-05" db="EMBL/GenBank/DDBJ databases">
        <title>Evolutionary and genomic comparisons of hybrid uninucleate and nonhybrid Rhizoctonia fungi.</title>
        <authorList>
            <person name="Li C."/>
            <person name="Chen X."/>
        </authorList>
    </citation>
    <scope>NUCLEOTIDE SEQUENCE</scope>
    <source>
        <strain evidence="3">AG-1 IA</strain>
    </source>
</reference>
<dbReference type="InterPro" id="IPR012942">
    <property type="entry name" value="SRR1-like"/>
</dbReference>
<dbReference type="PANTHER" id="PTHR28626">
    <property type="entry name" value="SRR1-LIKE PROTEIN"/>
    <property type="match status" value="1"/>
</dbReference>
<dbReference type="KEGG" id="rsx:RhiXN_01990"/>
<evidence type="ECO:0000256" key="1">
    <source>
        <dbReference type="ARBA" id="ARBA00009856"/>
    </source>
</evidence>
<dbReference type="GO" id="GO:0005634">
    <property type="term" value="C:nucleus"/>
    <property type="evidence" value="ECO:0007669"/>
    <property type="project" value="TreeGrafter"/>
</dbReference>
<dbReference type="Proteomes" id="UP000650533">
    <property type="component" value="Chromosome 16"/>
</dbReference>
<accession>A0A8H8P907</accession>
<feature type="domain" description="SRR1-like" evidence="2">
    <location>
        <begin position="148"/>
        <end position="294"/>
    </location>
</feature>
<protein>
    <submittedName>
        <fullName evidence="3">SRR1-like protein</fullName>
    </submittedName>
</protein>
<dbReference type="InterPro" id="IPR040044">
    <property type="entry name" value="SRR1L"/>
</dbReference>
<proteinExistence type="inferred from homology"/>
<gene>
    <name evidence="3" type="ORF">RhiXN_01990</name>
</gene>
<dbReference type="GO" id="GO:0005737">
    <property type="term" value="C:cytoplasm"/>
    <property type="evidence" value="ECO:0007669"/>
    <property type="project" value="TreeGrafter"/>
</dbReference>
<dbReference type="AlphaFoldDB" id="A0A8H8P907"/>
<evidence type="ECO:0000313" key="4">
    <source>
        <dbReference type="Proteomes" id="UP000650533"/>
    </source>
</evidence>
<dbReference type="RefSeq" id="XP_043187632.1">
    <property type="nucleotide sequence ID" value="XM_043321809.1"/>
</dbReference>
<dbReference type="PANTHER" id="PTHR28626:SF3">
    <property type="entry name" value="SRR1-LIKE PROTEIN"/>
    <property type="match status" value="1"/>
</dbReference>
<name>A0A8H8P907_9AGAM</name>